<dbReference type="EMBL" id="SSSN01000007">
    <property type="protein sequence ID" value="THG33823.1"/>
    <property type="molecule type" value="Genomic_DNA"/>
</dbReference>
<dbReference type="GO" id="GO:0022857">
    <property type="term" value="F:transmembrane transporter activity"/>
    <property type="evidence" value="ECO:0007669"/>
    <property type="project" value="InterPro"/>
</dbReference>
<evidence type="ECO:0000256" key="2">
    <source>
        <dbReference type="SAM" id="Phobius"/>
    </source>
</evidence>
<gene>
    <name evidence="4" type="ORF">E6C70_10250</name>
</gene>
<protein>
    <submittedName>
        <fullName evidence="4">Threonine/serine exporter family protein</fullName>
    </submittedName>
</protein>
<comment type="similarity">
    <text evidence="1">Belongs to the ThrE exporter (TC 2.A.79) family.</text>
</comment>
<proteinExistence type="inferred from homology"/>
<dbReference type="RefSeq" id="WP_136424462.1">
    <property type="nucleotide sequence ID" value="NZ_SSSN01000007.1"/>
</dbReference>
<evidence type="ECO:0000256" key="1">
    <source>
        <dbReference type="ARBA" id="ARBA00034125"/>
    </source>
</evidence>
<keyword evidence="2" id="KW-1133">Transmembrane helix</keyword>
<evidence type="ECO:0000313" key="5">
    <source>
        <dbReference type="Proteomes" id="UP000307380"/>
    </source>
</evidence>
<feature type="transmembrane region" description="Helical" evidence="2">
    <location>
        <begin position="261"/>
        <end position="284"/>
    </location>
</feature>
<name>A0A4S4FT44_9MICO</name>
<accession>A0A4S4FT44</accession>
<keyword evidence="5" id="KW-1185">Reference proteome</keyword>
<dbReference type="InterPro" id="IPR010619">
    <property type="entry name" value="ThrE-like_N"/>
</dbReference>
<dbReference type="PANTHER" id="PTHR31082">
    <property type="entry name" value="PHEROMONE-REGULATED MEMBRANE PROTEIN 10"/>
    <property type="match status" value="1"/>
</dbReference>
<dbReference type="AlphaFoldDB" id="A0A4S4FT44"/>
<evidence type="ECO:0000313" key="4">
    <source>
        <dbReference type="EMBL" id="THG33823.1"/>
    </source>
</evidence>
<reference evidence="4 5" key="1">
    <citation type="submission" date="2019-04" db="EMBL/GenBank/DDBJ databases">
        <authorList>
            <person name="Jiang L."/>
        </authorList>
    </citation>
    <scope>NUCLEOTIDE SEQUENCE [LARGE SCALE GENOMIC DNA]</scope>
    <source>
        <strain evidence="4 5">YIM 131861</strain>
    </source>
</reference>
<feature type="transmembrane region" description="Helical" evidence="2">
    <location>
        <begin position="233"/>
        <end position="255"/>
    </location>
</feature>
<dbReference type="OrthoDB" id="235893at2"/>
<feature type="domain" description="Threonine/serine exporter-like N-terminal" evidence="3">
    <location>
        <begin position="17"/>
        <end position="251"/>
    </location>
</feature>
<feature type="transmembrane region" description="Helical" evidence="2">
    <location>
        <begin position="381"/>
        <end position="402"/>
    </location>
</feature>
<dbReference type="Proteomes" id="UP000307380">
    <property type="component" value="Unassembled WGS sequence"/>
</dbReference>
<feature type="transmembrane region" description="Helical" evidence="2">
    <location>
        <begin position="322"/>
        <end position="338"/>
    </location>
</feature>
<feature type="transmembrane region" description="Helical" evidence="2">
    <location>
        <begin position="296"/>
        <end position="316"/>
    </location>
</feature>
<keyword evidence="2" id="KW-0472">Membrane</keyword>
<dbReference type="InterPro" id="IPR051361">
    <property type="entry name" value="ThrE/Ser_Exporter"/>
</dbReference>
<evidence type="ECO:0000259" key="3">
    <source>
        <dbReference type="Pfam" id="PF06738"/>
    </source>
</evidence>
<keyword evidence="2" id="KW-0812">Transmembrane</keyword>
<feature type="transmembrane region" description="Helical" evidence="2">
    <location>
        <begin position="350"/>
        <end position="369"/>
    </location>
</feature>
<dbReference type="PANTHER" id="PTHR31082:SF4">
    <property type="entry name" value="PHEROMONE-REGULATED MEMBRANE PROTEIN 10"/>
    <property type="match status" value="1"/>
</dbReference>
<feature type="transmembrane region" description="Helical" evidence="2">
    <location>
        <begin position="148"/>
        <end position="164"/>
    </location>
</feature>
<dbReference type="Pfam" id="PF06738">
    <property type="entry name" value="ThrE"/>
    <property type="match status" value="1"/>
</dbReference>
<feature type="transmembrane region" description="Helical" evidence="2">
    <location>
        <begin position="171"/>
        <end position="192"/>
    </location>
</feature>
<comment type="caution">
    <text evidence="4">The sequence shown here is derived from an EMBL/GenBank/DDBJ whole genome shotgun (WGS) entry which is preliminary data.</text>
</comment>
<organism evidence="4 5">
    <name type="scientific">Orlajensenia flava</name>
    <dbReference type="NCBI Taxonomy" id="2565934"/>
    <lineage>
        <taxon>Bacteria</taxon>
        <taxon>Bacillati</taxon>
        <taxon>Actinomycetota</taxon>
        <taxon>Actinomycetes</taxon>
        <taxon>Micrococcales</taxon>
        <taxon>Microbacteriaceae</taxon>
        <taxon>Orlajensenia</taxon>
    </lineage>
</organism>
<feature type="transmembrane region" description="Helical" evidence="2">
    <location>
        <begin position="198"/>
        <end position="221"/>
    </location>
</feature>
<sequence>MPEPSAAPSNPGELRQYLLGLAEGLTAAGESVDRVRAIMHRIAVAYGVPDTGFVVLPTVILVQTGGASTGHVAVSSRVAASLRFDQIAALYGVVHEAEDGTLDPADGIRRLNAVGSMRPRFGWIVRTLGHGVLTLGLSLLLLPSVAGAAIAFGLGLVIGLMKLVRSPTLDLVFPVVAAFVSALTVFLLADWLGLGDPLTVLVAPLVTFLPGGVLTTATVELAAGQMIAGASRLVTGLVQLALLSFGIIAAGTIAGVSNLDYVAAGGSSLAFWWIPLLGLLLFSIGNYLHFSAPAKAYGWVLVVLLIAYVGQFIGARLFGPEISGFVGALAMTPAVLWIDGLRRGVPSQITFLPAFWLLVPGATGLIGVTEAVGANLGSSDFVDALVGVMAIALGVLIGTALYRTVRSGATQLEHFHIEMPAPEPDEAHPVPFWRRLLRRER</sequence>